<dbReference type="EMBL" id="CP097121">
    <property type="protein sequence ID" value="USS90909.1"/>
    <property type="molecule type" value="Genomic_DNA"/>
</dbReference>
<dbReference type="RefSeq" id="WP_252795403.1">
    <property type="nucleotide sequence ID" value="NZ_CP097121.1"/>
</dbReference>
<keyword evidence="2" id="KW-1185">Reference proteome</keyword>
<organism evidence="1 2">
    <name type="scientific">Fructilactobacillus carniphilus</name>
    <dbReference type="NCBI Taxonomy" id="2940297"/>
    <lineage>
        <taxon>Bacteria</taxon>
        <taxon>Bacillati</taxon>
        <taxon>Bacillota</taxon>
        <taxon>Bacilli</taxon>
        <taxon>Lactobacillales</taxon>
        <taxon>Lactobacillaceae</taxon>
        <taxon>Fructilactobacillus</taxon>
    </lineage>
</organism>
<gene>
    <name evidence="1" type="ORF">M3M37_01505</name>
</gene>
<reference evidence="1" key="1">
    <citation type="submission" date="2022-05" db="EMBL/GenBank/DDBJ databases">
        <authorList>
            <person name="Oliphant S.A."/>
            <person name="Watson-Haigh N.S."/>
            <person name="Sumby K.M."/>
            <person name="Gardner J.M."/>
            <person name="Jiranek V."/>
        </authorList>
    </citation>
    <scope>NUCLEOTIDE SEQUENCE</scope>
    <source>
        <strain evidence="1">KI4_A6</strain>
    </source>
</reference>
<dbReference type="Proteomes" id="UP001056164">
    <property type="component" value="Chromosome"/>
</dbReference>
<sequence>MAREKDTTEYKSVTMRIPQSLYDDYKKVLEKKGAIVTYDIRNYMRAVVAKDKENEDQ</sequence>
<evidence type="ECO:0000313" key="1">
    <source>
        <dbReference type="EMBL" id="USS90909.1"/>
    </source>
</evidence>
<accession>A0ABY5BWM9</accession>
<protein>
    <submittedName>
        <fullName evidence="1">Transcriptional regulator</fullName>
    </submittedName>
</protein>
<proteinExistence type="predicted"/>
<evidence type="ECO:0000313" key="2">
    <source>
        <dbReference type="Proteomes" id="UP001056164"/>
    </source>
</evidence>
<name>A0ABY5BWM9_9LACO</name>